<dbReference type="Pfam" id="PF05721">
    <property type="entry name" value="PhyH"/>
    <property type="match status" value="1"/>
</dbReference>
<dbReference type="PANTHER" id="PTHR20883:SF46">
    <property type="entry name" value="PHYTANOYL-COA HYDROXYLASE"/>
    <property type="match status" value="1"/>
</dbReference>
<dbReference type="InterPro" id="IPR008775">
    <property type="entry name" value="Phytyl_CoA_dOase-like"/>
</dbReference>
<proteinExistence type="predicted"/>
<dbReference type="Gene3D" id="2.60.120.620">
    <property type="entry name" value="q2cbj1_9rhob like domain"/>
    <property type="match status" value="1"/>
</dbReference>
<protein>
    <recommendedName>
        <fullName evidence="2">Fe2OG dioxygenase domain-containing protein</fullName>
    </recommendedName>
</protein>
<accession>A0A381NEB4</accession>
<gene>
    <name evidence="1" type="ORF">METZ01_LOCUS4727</name>
</gene>
<dbReference type="SUPFAM" id="SSF51197">
    <property type="entry name" value="Clavaminate synthase-like"/>
    <property type="match status" value="1"/>
</dbReference>
<organism evidence="1">
    <name type="scientific">marine metagenome</name>
    <dbReference type="NCBI Taxonomy" id="408172"/>
    <lineage>
        <taxon>unclassified sequences</taxon>
        <taxon>metagenomes</taxon>
        <taxon>ecological metagenomes</taxon>
    </lineage>
</organism>
<dbReference type="PANTHER" id="PTHR20883">
    <property type="entry name" value="PHYTANOYL-COA DIOXYGENASE DOMAIN CONTAINING 1"/>
    <property type="match status" value="1"/>
</dbReference>
<dbReference type="AlphaFoldDB" id="A0A381NEB4"/>
<evidence type="ECO:0008006" key="2">
    <source>
        <dbReference type="Google" id="ProtNLM"/>
    </source>
</evidence>
<evidence type="ECO:0000313" key="1">
    <source>
        <dbReference type="EMBL" id="SUZ51873.1"/>
    </source>
</evidence>
<reference evidence="1" key="1">
    <citation type="submission" date="2018-05" db="EMBL/GenBank/DDBJ databases">
        <authorList>
            <person name="Lanie J.A."/>
            <person name="Ng W.-L."/>
            <person name="Kazmierczak K.M."/>
            <person name="Andrzejewski T.M."/>
            <person name="Davidsen T.M."/>
            <person name="Wayne K.J."/>
            <person name="Tettelin H."/>
            <person name="Glass J.I."/>
            <person name="Rusch D."/>
            <person name="Podicherti R."/>
            <person name="Tsui H.-C.T."/>
            <person name="Winkler M.E."/>
        </authorList>
    </citation>
    <scope>NUCLEOTIDE SEQUENCE</scope>
</reference>
<dbReference type="EMBL" id="UINC01000244">
    <property type="protein sequence ID" value="SUZ51873.1"/>
    <property type="molecule type" value="Genomic_DNA"/>
</dbReference>
<name>A0A381NEB4_9ZZZZ</name>
<sequence length="283" mass="31453">MSYTDSMEYEVPTSSVDAYREQGFAILPSVIDEATVAMLREESAYFVGYTDAAMDAEGVEVNGITHRGKRYFISNRYRSSARLADFLFGSLMAKITTAFLGDTVFLFNEQWVVKGAGQGMKFSWHQDSGYVKAFDPATRHTPYLTCWCALDDMTDANGTISVLAHDVLGTRNHILDHEREDGTNDLIGYAGLESGELITMEAGSVAVFSSTSLHRSGPNTTDQQRRVYLAQYSSEPLMSSSGKLWAQAVPFVARGDMVYSKKDDFDKPVVSPRIRKNMQTEFA</sequence>